<dbReference type="EMBL" id="CP001897">
    <property type="protein sequence ID" value="ADC64095.1"/>
    <property type="molecule type" value="Genomic_DNA"/>
</dbReference>
<accession>D3RW83</accession>
<organism evidence="1 2">
    <name type="scientific">Allochromatium vinosum (strain ATCC 17899 / DSM 180 / NBRC 103801 / NCIMB 10441 / D)</name>
    <name type="common">Chromatium vinosum</name>
    <dbReference type="NCBI Taxonomy" id="572477"/>
    <lineage>
        <taxon>Bacteria</taxon>
        <taxon>Pseudomonadati</taxon>
        <taxon>Pseudomonadota</taxon>
        <taxon>Gammaproteobacteria</taxon>
        <taxon>Chromatiales</taxon>
        <taxon>Chromatiaceae</taxon>
        <taxon>Allochromatium</taxon>
    </lineage>
</organism>
<dbReference type="HOGENOM" id="CLU_3228716_0_0_6"/>
<proteinExistence type="predicted"/>
<gene>
    <name evidence="1" type="ordered locus">Alvin_3199</name>
</gene>
<reference evidence="1 2" key="1">
    <citation type="journal article" date="2011" name="Stand. Genomic Sci.">
        <title>Complete genome sequence of Allochromatium vinosum DSM 180(T).</title>
        <authorList>
            <person name="Weissgerber T."/>
            <person name="Zigann R."/>
            <person name="Bruce D."/>
            <person name="Chang Y.J."/>
            <person name="Detter J.C."/>
            <person name="Han C."/>
            <person name="Hauser L."/>
            <person name="Jeffries C.D."/>
            <person name="Land M."/>
            <person name="Munk A.C."/>
            <person name="Tapia R."/>
            <person name="Dahl C."/>
        </authorList>
    </citation>
    <scope>NUCLEOTIDE SEQUENCE [LARGE SCALE GENOMIC DNA]</scope>
    <source>
        <strain evidence="2">ATCC 17899 / DSM 180 / NBRC 103801 / NCIMB 10441 / D</strain>
        <plasmid evidence="2">Plasmid pALVIN01</plasmid>
    </source>
</reference>
<dbReference type="KEGG" id="alv:Alvin_3199"/>
<keyword evidence="1" id="KW-0614">Plasmid</keyword>
<dbReference type="Proteomes" id="UP000001441">
    <property type="component" value="Plasmid pALVIN01"/>
</dbReference>
<keyword evidence="2" id="KW-1185">Reference proteome</keyword>
<evidence type="ECO:0000313" key="1">
    <source>
        <dbReference type="EMBL" id="ADC64095.1"/>
    </source>
</evidence>
<evidence type="ECO:0000313" key="2">
    <source>
        <dbReference type="Proteomes" id="UP000001441"/>
    </source>
</evidence>
<name>D3RW83_ALLVD</name>
<geneLocation type="plasmid" evidence="1 2">
    <name>pALVIN01</name>
</geneLocation>
<dbReference type="AlphaFoldDB" id="D3RW83"/>
<sequence>MGLWTVGFFDPDGKWHTDSDHGDRESAARRVAFLNGSNISFAE</sequence>
<protein>
    <submittedName>
        <fullName evidence="1">Uncharacterized protein</fullName>
    </submittedName>
</protein>